<organism evidence="4 5">
    <name type="scientific">Natronosalvus rutilus</name>
    <dbReference type="NCBI Taxonomy" id="2953753"/>
    <lineage>
        <taxon>Archaea</taxon>
        <taxon>Methanobacteriati</taxon>
        <taxon>Methanobacteriota</taxon>
        <taxon>Stenosarchaea group</taxon>
        <taxon>Halobacteria</taxon>
        <taxon>Halobacteriales</taxon>
        <taxon>Natrialbaceae</taxon>
        <taxon>Natronosalvus</taxon>
    </lineage>
</organism>
<reference evidence="4" key="1">
    <citation type="submission" date="2022-06" db="EMBL/GenBank/DDBJ databases">
        <title>Diverse halophilic archaea isolated from saline environments.</title>
        <authorList>
            <person name="Cui H.-L."/>
        </authorList>
    </citation>
    <scope>NUCLEOTIDE SEQUENCE</scope>
    <source>
        <strain evidence="4">WLHS1</strain>
    </source>
</reference>
<dbReference type="EMBL" id="CP100355">
    <property type="protein sequence ID" value="UTF53982.1"/>
    <property type="molecule type" value="Genomic_DNA"/>
</dbReference>
<dbReference type="GeneID" id="73288672"/>
<dbReference type="InterPro" id="IPR001789">
    <property type="entry name" value="Sig_transdc_resp-reg_receiver"/>
</dbReference>
<protein>
    <submittedName>
        <fullName evidence="4">HalX domain-containing protein</fullName>
    </submittedName>
</protein>
<accession>A0A9E7SVH7</accession>
<feature type="domain" description="Response regulatory" evidence="3">
    <location>
        <begin position="15"/>
        <end position="124"/>
    </location>
</feature>
<keyword evidence="5" id="KW-1185">Reference proteome</keyword>
<dbReference type="SMART" id="SM00448">
    <property type="entry name" value="REC"/>
    <property type="match status" value="1"/>
</dbReference>
<evidence type="ECO:0000256" key="2">
    <source>
        <dbReference type="PROSITE-ProRule" id="PRU00169"/>
    </source>
</evidence>
<dbReference type="SUPFAM" id="SSF52172">
    <property type="entry name" value="CheY-like"/>
    <property type="match status" value="1"/>
</dbReference>
<dbReference type="Proteomes" id="UP001056855">
    <property type="component" value="Chromosome"/>
</dbReference>
<dbReference type="CDD" id="cd00156">
    <property type="entry name" value="REC"/>
    <property type="match status" value="1"/>
</dbReference>
<proteinExistence type="predicted"/>
<dbReference type="PANTHER" id="PTHR44591:SF3">
    <property type="entry name" value="RESPONSE REGULATORY DOMAIN-CONTAINING PROTEIN"/>
    <property type="match status" value="1"/>
</dbReference>
<dbReference type="PANTHER" id="PTHR44591">
    <property type="entry name" value="STRESS RESPONSE REGULATOR PROTEIN 1"/>
    <property type="match status" value="1"/>
</dbReference>
<dbReference type="RefSeq" id="WP_254158494.1">
    <property type="nucleotide sequence ID" value="NZ_CP100355.1"/>
</dbReference>
<sequence length="195" mass="21690">MATSTNTADDSNGGTVLIVDDEPAITSAYARWLEGTYEVRTANSGPDALENLDEGVDVVLLDRRMPDVSGDELLATIRERGLDCRVAIVSAVEPDFDIIDMGFDMYLEKPVSEPSELRETVSKLLDRSTYDEQMQQFLSLASKKASLEAKKNEEDLSSNEEYQELADQVDSLRTDLSATATELDDEDLRAEFRNH</sequence>
<dbReference type="InterPro" id="IPR013971">
    <property type="entry name" value="HalX_domain"/>
</dbReference>
<dbReference type="Pfam" id="PF00072">
    <property type="entry name" value="Response_reg"/>
    <property type="match status" value="1"/>
</dbReference>
<dbReference type="AlphaFoldDB" id="A0A9E7SVH7"/>
<evidence type="ECO:0000313" key="4">
    <source>
        <dbReference type="EMBL" id="UTF53982.1"/>
    </source>
</evidence>
<dbReference type="Gene3D" id="3.40.50.2300">
    <property type="match status" value="1"/>
</dbReference>
<keyword evidence="1 2" id="KW-0597">Phosphoprotein</keyword>
<evidence type="ECO:0000313" key="5">
    <source>
        <dbReference type="Proteomes" id="UP001056855"/>
    </source>
</evidence>
<evidence type="ECO:0000256" key="1">
    <source>
        <dbReference type="ARBA" id="ARBA00022553"/>
    </source>
</evidence>
<dbReference type="GO" id="GO:0000160">
    <property type="term" value="P:phosphorelay signal transduction system"/>
    <property type="evidence" value="ECO:0007669"/>
    <property type="project" value="InterPro"/>
</dbReference>
<dbReference type="InterPro" id="IPR011006">
    <property type="entry name" value="CheY-like_superfamily"/>
</dbReference>
<name>A0A9E7SVH7_9EURY</name>
<gene>
    <name evidence="4" type="ORF">NGM29_01460</name>
</gene>
<dbReference type="PROSITE" id="PS50110">
    <property type="entry name" value="RESPONSE_REGULATORY"/>
    <property type="match status" value="1"/>
</dbReference>
<dbReference type="InterPro" id="IPR050595">
    <property type="entry name" value="Bact_response_regulator"/>
</dbReference>
<dbReference type="KEGG" id="sawl:NGM29_01460"/>
<dbReference type="Pfam" id="PF08663">
    <property type="entry name" value="HalX"/>
    <property type="match status" value="1"/>
</dbReference>
<feature type="modified residue" description="4-aspartylphosphate" evidence="2">
    <location>
        <position position="62"/>
    </location>
</feature>
<evidence type="ECO:0000259" key="3">
    <source>
        <dbReference type="PROSITE" id="PS50110"/>
    </source>
</evidence>